<keyword evidence="2" id="KW-1185">Reference proteome</keyword>
<accession>A0A1I4KL46</accession>
<gene>
    <name evidence="1" type="ORF">SAMN04488042_1011534</name>
</gene>
<name>A0A1I4KL46_9RHOB</name>
<dbReference type="STRING" id="254406.SAMN04488042_1011534"/>
<dbReference type="EMBL" id="FOTQ01000001">
    <property type="protein sequence ID" value="SFL79484.1"/>
    <property type="molecule type" value="Genomic_DNA"/>
</dbReference>
<organism evidence="1 2">
    <name type="scientific">Shimia aestuarii</name>
    <dbReference type="NCBI Taxonomy" id="254406"/>
    <lineage>
        <taxon>Bacteria</taxon>
        <taxon>Pseudomonadati</taxon>
        <taxon>Pseudomonadota</taxon>
        <taxon>Alphaproteobacteria</taxon>
        <taxon>Rhodobacterales</taxon>
        <taxon>Roseobacteraceae</taxon>
    </lineage>
</organism>
<dbReference type="Proteomes" id="UP000199144">
    <property type="component" value="Unassembled WGS sequence"/>
</dbReference>
<dbReference type="AlphaFoldDB" id="A0A1I4KL46"/>
<evidence type="ECO:0000313" key="1">
    <source>
        <dbReference type="EMBL" id="SFL79484.1"/>
    </source>
</evidence>
<protein>
    <submittedName>
        <fullName evidence="1">Uncharacterized protein</fullName>
    </submittedName>
</protein>
<proteinExistence type="predicted"/>
<evidence type="ECO:0000313" key="2">
    <source>
        <dbReference type="Proteomes" id="UP000199144"/>
    </source>
</evidence>
<reference evidence="1 2" key="1">
    <citation type="submission" date="2016-10" db="EMBL/GenBank/DDBJ databases">
        <authorList>
            <person name="de Groot N.N."/>
        </authorList>
    </citation>
    <scope>NUCLEOTIDE SEQUENCE [LARGE SCALE GENOMIC DNA]</scope>
    <source>
        <strain evidence="1 2">DSM 15283</strain>
    </source>
</reference>
<sequence length="185" mass="20038">MPPGTKKRASGPCRRSVRVGFGPQRVAVEEGYTLDVVSLQGLNENAPPNAVRIAFKAQAFVSIAPQTVAPSIAATVAMGVSLAIAKTTTDPDSGKAPHGIEIYTSFVTHGAYYCYPCIPGWLTGREIKPFGTAMLRGIEFAVPRQSEAWLASHYGDGWSALVKPSEFRKNPARYAFFEFPRTEDT</sequence>